<keyword evidence="2" id="KW-1185">Reference proteome</keyword>
<protein>
    <submittedName>
        <fullName evidence="1">Uncharacterized protein</fullName>
    </submittedName>
</protein>
<accession>A0AA35YIG1</accession>
<dbReference type="AlphaFoldDB" id="A0AA35YIG1"/>
<name>A0AA35YIG1_LACSI</name>
<organism evidence="1 2">
    <name type="scientific">Lactuca saligna</name>
    <name type="common">Willowleaf lettuce</name>
    <dbReference type="NCBI Taxonomy" id="75948"/>
    <lineage>
        <taxon>Eukaryota</taxon>
        <taxon>Viridiplantae</taxon>
        <taxon>Streptophyta</taxon>
        <taxon>Embryophyta</taxon>
        <taxon>Tracheophyta</taxon>
        <taxon>Spermatophyta</taxon>
        <taxon>Magnoliopsida</taxon>
        <taxon>eudicotyledons</taxon>
        <taxon>Gunneridae</taxon>
        <taxon>Pentapetalae</taxon>
        <taxon>asterids</taxon>
        <taxon>campanulids</taxon>
        <taxon>Asterales</taxon>
        <taxon>Asteraceae</taxon>
        <taxon>Cichorioideae</taxon>
        <taxon>Cichorieae</taxon>
        <taxon>Lactucinae</taxon>
        <taxon>Lactuca</taxon>
    </lineage>
</organism>
<dbReference type="EMBL" id="OX465079">
    <property type="protein sequence ID" value="CAI9274610.1"/>
    <property type="molecule type" value="Genomic_DNA"/>
</dbReference>
<evidence type="ECO:0000313" key="1">
    <source>
        <dbReference type="EMBL" id="CAI9274610.1"/>
    </source>
</evidence>
<dbReference type="Proteomes" id="UP001177003">
    <property type="component" value="Chromosome 3"/>
</dbReference>
<evidence type="ECO:0000313" key="2">
    <source>
        <dbReference type="Proteomes" id="UP001177003"/>
    </source>
</evidence>
<proteinExistence type="predicted"/>
<sequence>MLIVDSSFYDVNRDLKTICVYYGQRQGCEKMNPEHNLGLSATDILLYDPTHFQKIEKANSALFYGDYLSKLGFPFSDVKQLRDLVDCDGDGGTSTGAGGGGGA</sequence>
<reference evidence="1" key="1">
    <citation type="submission" date="2023-04" db="EMBL/GenBank/DDBJ databases">
        <authorList>
            <person name="Vijverberg K."/>
            <person name="Xiong W."/>
            <person name="Schranz E."/>
        </authorList>
    </citation>
    <scope>NUCLEOTIDE SEQUENCE</scope>
</reference>
<gene>
    <name evidence="1" type="ORF">LSALG_LOCUS14679</name>
</gene>